<protein>
    <recommendedName>
        <fullName evidence="1">F-box domain-containing protein</fullName>
    </recommendedName>
</protein>
<dbReference type="InterPro" id="IPR001810">
    <property type="entry name" value="F-box_dom"/>
</dbReference>
<evidence type="ECO:0000313" key="2">
    <source>
        <dbReference type="EMBL" id="EFP08008.1"/>
    </source>
</evidence>
<reference evidence="2" key="1">
    <citation type="submission" date="2007-07" db="EMBL/GenBank/DDBJ databases">
        <title>PCAP assembly of the Caenorhabditis remanei genome.</title>
        <authorList>
            <consortium name="The Caenorhabditis remanei Sequencing Consortium"/>
            <person name="Wilson R.K."/>
        </authorList>
    </citation>
    <scope>NUCLEOTIDE SEQUENCE [LARGE SCALE GENOMIC DNA]</scope>
    <source>
        <strain evidence="2">PB4641</strain>
    </source>
</reference>
<organism evidence="3">
    <name type="scientific">Caenorhabditis remanei</name>
    <name type="common">Caenorhabditis vulgaris</name>
    <dbReference type="NCBI Taxonomy" id="31234"/>
    <lineage>
        <taxon>Eukaryota</taxon>
        <taxon>Metazoa</taxon>
        <taxon>Ecdysozoa</taxon>
        <taxon>Nematoda</taxon>
        <taxon>Chromadorea</taxon>
        <taxon>Rhabditida</taxon>
        <taxon>Rhabditina</taxon>
        <taxon>Rhabditomorpha</taxon>
        <taxon>Rhabditoidea</taxon>
        <taxon>Rhabditidae</taxon>
        <taxon>Peloderinae</taxon>
        <taxon>Caenorhabditis</taxon>
    </lineage>
</organism>
<sequence length="332" mass="38565">MENQAKAFPILRLPIIVIQEVVSMMNPFEILHFSLMSRIAKLIGQMCWRNSRHIDYRFDVQIRKEPLVAFTTGKRRWVYMITTDSDKSDKNGNREDLENIELLHKYYKNPIEGLKTWFQIVQNTLNATLQCFTINTDDYPAQNKLLIDWIKTQTSTVEQCVFDGSNLADDDVMYCLATMTIKWGLYLHAKLSDQFTYNFPCEFAYFTVQFGEWITVEQVISIPAISISIVYSSFTPLELKGFFQVWRAKLVHQTLQYFEIVIKSRHHLEAIESLPHSEIHNEEPMHLENAFYKATLLGGIEIRRCDGATAVLGLCESRHSEFGLLCFCLCSD</sequence>
<accession>E3MRS4</accession>
<gene>
    <name evidence="2" type="ORF">CRE_14762</name>
</gene>
<dbReference type="KEGG" id="crq:GCK72_025026"/>
<dbReference type="GeneID" id="9798920"/>
<dbReference type="AlphaFoldDB" id="E3MRS4"/>
<feature type="domain" description="F-box" evidence="1">
    <location>
        <begin position="7"/>
        <end position="51"/>
    </location>
</feature>
<dbReference type="PANTHER" id="PTHR21503:SF53">
    <property type="entry name" value="F-BOX ASSOCIATED DOMAIN-CONTAINING PROTEIN-RELATED"/>
    <property type="match status" value="1"/>
</dbReference>
<evidence type="ECO:0000313" key="3">
    <source>
        <dbReference type="Proteomes" id="UP000008281"/>
    </source>
</evidence>
<dbReference type="Proteomes" id="UP000008281">
    <property type="component" value="Unassembled WGS sequence"/>
</dbReference>
<dbReference type="PROSITE" id="PS50181">
    <property type="entry name" value="FBOX"/>
    <property type="match status" value="1"/>
</dbReference>
<dbReference type="CTD" id="9798920"/>
<keyword evidence="3" id="KW-1185">Reference proteome</keyword>
<evidence type="ECO:0000259" key="1">
    <source>
        <dbReference type="PROSITE" id="PS50181"/>
    </source>
</evidence>
<dbReference type="OrthoDB" id="5842403at2759"/>
<name>E3MRS4_CAERE</name>
<dbReference type="EMBL" id="DS268470">
    <property type="protein sequence ID" value="EFP08008.1"/>
    <property type="molecule type" value="Genomic_DNA"/>
</dbReference>
<dbReference type="RefSeq" id="XP_003101127.2">
    <property type="nucleotide sequence ID" value="XM_003101079.2"/>
</dbReference>
<dbReference type="HOGENOM" id="CLU_028840_3_1_1"/>
<dbReference type="InParanoid" id="E3MRS4"/>
<dbReference type="PANTHER" id="PTHR21503">
    <property type="entry name" value="F-BOX-CONTAINING HYPOTHETICAL PROTEIN C.ELEGANS"/>
    <property type="match status" value="1"/>
</dbReference>
<proteinExistence type="predicted"/>